<dbReference type="AlphaFoldDB" id="A0A2X1IYM9"/>
<dbReference type="Proteomes" id="UP000250561">
    <property type="component" value="Unassembled WGS sequence"/>
</dbReference>
<dbReference type="EMBL" id="UARS01000004">
    <property type="protein sequence ID" value="SPW39263.1"/>
    <property type="molecule type" value="Genomic_DNA"/>
</dbReference>
<gene>
    <name evidence="1" type="primary">ycjX_2</name>
    <name evidence="1" type="ORF">NCTC11126_00580</name>
</gene>
<keyword evidence="1" id="KW-0547">Nucleotide-binding</keyword>
<reference evidence="1 2" key="1">
    <citation type="submission" date="2018-06" db="EMBL/GenBank/DDBJ databases">
        <authorList>
            <consortium name="Pathogen Informatics"/>
            <person name="Doyle S."/>
        </authorList>
    </citation>
    <scope>NUCLEOTIDE SEQUENCE [LARGE SCALE GENOMIC DNA]</scope>
    <source>
        <strain evidence="1 2">NCTC11126</strain>
    </source>
</reference>
<evidence type="ECO:0000313" key="2">
    <source>
        <dbReference type="Proteomes" id="UP000250561"/>
    </source>
</evidence>
<dbReference type="PANTHER" id="PTHR38605">
    <property type="entry name" value="ATPASE-RELATED"/>
    <property type="match status" value="1"/>
</dbReference>
<evidence type="ECO:0000313" key="1">
    <source>
        <dbReference type="EMBL" id="SPW39263.1"/>
    </source>
</evidence>
<dbReference type="Pfam" id="PF04317">
    <property type="entry name" value="DUF463"/>
    <property type="match status" value="1"/>
</dbReference>
<protein>
    <submittedName>
        <fullName evidence="1">Putative ATP-binding protein</fullName>
    </submittedName>
</protein>
<dbReference type="InterPro" id="IPR007413">
    <property type="entry name" value="YcjX-like"/>
</dbReference>
<dbReference type="GO" id="GO:0005524">
    <property type="term" value="F:ATP binding"/>
    <property type="evidence" value="ECO:0007669"/>
    <property type="project" value="UniProtKB-KW"/>
</dbReference>
<keyword evidence="1" id="KW-0067">ATP-binding</keyword>
<proteinExistence type="predicted"/>
<organism evidence="1 2">
    <name type="scientific">Escherichia coli</name>
    <dbReference type="NCBI Taxonomy" id="562"/>
    <lineage>
        <taxon>Bacteria</taxon>
        <taxon>Pseudomonadati</taxon>
        <taxon>Pseudomonadota</taxon>
        <taxon>Gammaproteobacteria</taxon>
        <taxon>Enterobacterales</taxon>
        <taxon>Enterobacteriaceae</taxon>
        <taxon>Escherichia</taxon>
    </lineage>
</organism>
<sequence length="170" mass="19483">MVARPAMAGAGLFKLVAPDDGLTQWSTRRMVGEMANDERRAGPASACRPKTGWRDIAAAWTDYLHHCKEQGLHFIQPGRFVLPGDMAGAPALQFFPWPDVDTWGESKLAQADKHTNAGMLRERFNYYCEKVVKGFYKNHFLRFDRQIVLVDWPATSQQWAHRHLMICVWH</sequence>
<name>A0A2X1IYM9_ECOLX</name>
<accession>A0A2X1IYM9</accession>
<dbReference type="PANTHER" id="PTHR38605:SF1">
    <property type="entry name" value="ATPASE"/>
    <property type="match status" value="1"/>
</dbReference>